<keyword evidence="3" id="KW-1185">Reference proteome</keyword>
<dbReference type="RefSeq" id="WP_090980557.1">
    <property type="nucleotide sequence ID" value="NZ_FOJM01000002.1"/>
</dbReference>
<protein>
    <submittedName>
        <fullName evidence="2">Uncharacterized protein YydD, contains DUF2326 domain</fullName>
    </submittedName>
</protein>
<reference evidence="3" key="1">
    <citation type="submission" date="2016-10" db="EMBL/GenBank/DDBJ databases">
        <authorList>
            <person name="Varghese N."/>
            <person name="Submissions S."/>
        </authorList>
    </citation>
    <scope>NUCLEOTIDE SEQUENCE [LARGE SCALE GENOMIC DNA]</scope>
    <source>
        <strain evidence="3">DSM 18130</strain>
    </source>
</reference>
<dbReference type="OrthoDB" id="5140926at2"/>
<dbReference type="Pfam" id="PF10088">
    <property type="entry name" value="DUF2326"/>
    <property type="match status" value="1"/>
</dbReference>
<evidence type="ECO:0000313" key="2">
    <source>
        <dbReference type="EMBL" id="SFA41339.1"/>
    </source>
</evidence>
<accession>A0A1I0SPB3</accession>
<evidence type="ECO:0000259" key="1">
    <source>
        <dbReference type="Pfam" id="PF10088"/>
    </source>
</evidence>
<dbReference type="Proteomes" id="UP000198836">
    <property type="component" value="Unassembled WGS sequence"/>
</dbReference>
<dbReference type="InterPro" id="IPR018760">
    <property type="entry name" value="DUF2326"/>
</dbReference>
<dbReference type="EMBL" id="FOJM01000002">
    <property type="protein sequence ID" value="SFA41339.1"/>
    <property type="molecule type" value="Genomic_DNA"/>
</dbReference>
<dbReference type="AlphaFoldDB" id="A0A1I0SPB3"/>
<gene>
    <name evidence="2" type="ORF">SAMN04488511_102302</name>
</gene>
<evidence type="ECO:0000313" key="3">
    <source>
        <dbReference type="Proteomes" id="UP000198836"/>
    </source>
</evidence>
<proteinExistence type="predicted"/>
<dbReference type="STRING" id="332999.SAMN04488511_102302"/>
<name>A0A1I0SPB3_9SPHI</name>
<sequence>MKLSKLYSNSETFKNIAFNLKGLNVVYADVRTELDDHKNSHDLGKTKLSELIDYLLLRDADGKRNFLLKIRDSQGVSIFQHHVFYLEILLNDGRFLTIKRAVNNNTKISLAINLQQSVEFVELDEWDHEDVPINKARNIVGDLLNFDFFNKKNYSFRKALNYSLRTPPDDYKDVYQLNKFANGKHSYWKPFIFDLLGFDGSLLAKKYANDEQRDEIAKFIEQLKAEFSIKIEDRDDLVAQMQLIENNASEIEEKIDKFNFYVQDKELIEKGIEEIEQSISSNNALAYSLNYDIDRLEKSIANNFAFNLNKVEKVFEESELYFPDQLKHDYTALIEFNKKLTAERNKLIRNTIRKKKTELELVNKDLADQNAKKESLLSFIQDTDTFKRFKQFQKDLVKIETQLFTLREKISYIDTIIAKEKESQDLLDEIQETVDKLKLLYQNTQNNKRYSDIRTKFANYYKRIMDEDARISWNINTNDNVDFPTPKVHEKVGDHRVTAKDEGNTYKKLLCVAFDLAVLTSYSDQSYYRFVYHDDVLSQQDPGVKHRLLALIHDLVIKFDLQYILSVIKSDLPIDDSDNFIFFTDQEVVLRLNDGGPEGTLFGFEF</sequence>
<organism evidence="2 3">
    <name type="scientific">Pedobacter suwonensis</name>
    <dbReference type="NCBI Taxonomy" id="332999"/>
    <lineage>
        <taxon>Bacteria</taxon>
        <taxon>Pseudomonadati</taxon>
        <taxon>Bacteroidota</taxon>
        <taxon>Sphingobacteriia</taxon>
        <taxon>Sphingobacteriales</taxon>
        <taxon>Sphingobacteriaceae</taxon>
        <taxon>Pedobacter</taxon>
    </lineage>
</organism>
<feature type="domain" description="DUF2326" evidence="1">
    <location>
        <begin position="462"/>
        <end position="606"/>
    </location>
</feature>